<keyword evidence="6 13" id="KW-0813">Transport</keyword>
<sequence>MAFQTHTDSDELVENHDINVTPFIDVMLVLLIIFMVAAPLSTVSVPVDLPSASAEPQPMPDKPFYLTVQKDMTLTLGEDQTVPLAALAQAMAAALPDKQQRVYLRADQSLTYAQLMQVMNQLGQAGYLQIALIGLELTGLDQTELDQKELVQKELAHGAGQSS</sequence>
<name>A0A066RYK4_9GAMM</name>
<evidence type="ECO:0000256" key="7">
    <source>
        <dbReference type="ARBA" id="ARBA00022475"/>
    </source>
</evidence>
<evidence type="ECO:0000256" key="9">
    <source>
        <dbReference type="ARBA" id="ARBA00022692"/>
    </source>
</evidence>
<dbReference type="Gene3D" id="3.30.420.270">
    <property type="match status" value="1"/>
</dbReference>
<dbReference type="NCBIfam" id="TIGR02803">
    <property type="entry name" value="ExbD_1"/>
    <property type="match status" value="1"/>
</dbReference>
<dbReference type="OrthoDB" id="9798629at2"/>
<evidence type="ECO:0000313" key="15">
    <source>
        <dbReference type="EMBL" id="KDM92478.1"/>
    </source>
</evidence>
<dbReference type="Pfam" id="PF02472">
    <property type="entry name" value="ExbD"/>
    <property type="match status" value="1"/>
</dbReference>
<gene>
    <name evidence="15" type="ORF">EA58_05925</name>
</gene>
<comment type="subunit">
    <text evidence="4">The accessory proteins ExbB and ExbD seem to form a complex with TonB.</text>
</comment>
<protein>
    <recommendedName>
        <fullName evidence="5">Biopolymer transport protein ExbD</fullName>
    </recommendedName>
</protein>
<dbReference type="EMBL" id="JMIB01000008">
    <property type="protein sequence ID" value="KDM92478.1"/>
    <property type="molecule type" value="Genomic_DNA"/>
</dbReference>
<keyword evidence="9 13" id="KW-0812">Transmembrane</keyword>
<evidence type="ECO:0000256" key="6">
    <source>
        <dbReference type="ARBA" id="ARBA00022448"/>
    </source>
</evidence>
<comment type="similarity">
    <text evidence="3 13">Belongs to the ExbD/TolR family.</text>
</comment>
<evidence type="ECO:0000256" key="14">
    <source>
        <dbReference type="SAM" id="Phobius"/>
    </source>
</evidence>
<dbReference type="GO" id="GO:0022857">
    <property type="term" value="F:transmembrane transporter activity"/>
    <property type="evidence" value="ECO:0007669"/>
    <property type="project" value="InterPro"/>
</dbReference>
<dbReference type="PANTHER" id="PTHR30558:SF9">
    <property type="entry name" value="BIOPOLYMER TRANSPORT PROTEIN EXBD"/>
    <property type="match status" value="1"/>
</dbReference>
<evidence type="ECO:0000256" key="4">
    <source>
        <dbReference type="ARBA" id="ARBA00011471"/>
    </source>
</evidence>
<keyword evidence="10 13" id="KW-0653">Protein transport</keyword>
<keyword evidence="12 14" id="KW-0472">Membrane</keyword>
<keyword evidence="8" id="KW-0997">Cell inner membrane</keyword>
<keyword evidence="16" id="KW-1185">Reference proteome</keyword>
<comment type="caution">
    <text evidence="15">The sequence shown here is derived from an EMBL/GenBank/DDBJ whole genome shotgun (WGS) entry which is preliminary data.</text>
</comment>
<evidence type="ECO:0000256" key="11">
    <source>
        <dbReference type="ARBA" id="ARBA00022989"/>
    </source>
</evidence>
<comment type="function">
    <text evidence="1">Involved in the TonB-dependent energy-dependent transport of various receptor-bound substrates.</text>
</comment>
<evidence type="ECO:0000256" key="12">
    <source>
        <dbReference type="ARBA" id="ARBA00023136"/>
    </source>
</evidence>
<dbReference type="STRING" id="1654360.EA58_05925"/>
<dbReference type="PANTHER" id="PTHR30558">
    <property type="entry name" value="EXBD MEMBRANE COMPONENT OF PMF-DRIVEN MACROMOLECULE IMPORT SYSTEM"/>
    <property type="match status" value="1"/>
</dbReference>
<evidence type="ECO:0000256" key="3">
    <source>
        <dbReference type="ARBA" id="ARBA00005811"/>
    </source>
</evidence>
<keyword evidence="7" id="KW-1003">Cell membrane</keyword>
<dbReference type="GO" id="GO:0015031">
    <property type="term" value="P:protein transport"/>
    <property type="evidence" value="ECO:0007669"/>
    <property type="project" value="UniProtKB-KW"/>
</dbReference>
<dbReference type="RefSeq" id="WP_081819563.1">
    <property type="nucleotide sequence ID" value="NZ_JAGSGC010000001.1"/>
</dbReference>
<reference evidence="15 16" key="1">
    <citation type="submission" date="2014-04" db="EMBL/GenBank/DDBJ databases">
        <title>Draft genome sequence of Photobacterium halotolerans S2753: a solonamide, ngercheumicin and holomycin producer.</title>
        <authorList>
            <person name="Machado H.R."/>
            <person name="Gram L."/>
        </authorList>
    </citation>
    <scope>NUCLEOTIDE SEQUENCE [LARGE SCALE GENOMIC DNA]</scope>
    <source>
        <strain evidence="15 16">S2753</strain>
    </source>
</reference>
<evidence type="ECO:0000256" key="2">
    <source>
        <dbReference type="ARBA" id="ARBA00004249"/>
    </source>
</evidence>
<evidence type="ECO:0000313" key="16">
    <source>
        <dbReference type="Proteomes" id="UP000027192"/>
    </source>
</evidence>
<proteinExistence type="inferred from homology"/>
<dbReference type="InterPro" id="IPR014170">
    <property type="entry name" value="TonB_ExbD_1"/>
</dbReference>
<evidence type="ECO:0000256" key="1">
    <source>
        <dbReference type="ARBA" id="ARBA00003540"/>
    </source>
</evidence>
<evidence type="ECO:0000256" key="13">
    <source>
        <dbReference type="RuleBase" id="RU003879"/>
    </source>
</evidence>
<dbReference type="GO" id="GO:0005886">
    <property type="term" value="C:plasma membrane"/>
    <property type="evidence" value="ECO:0007669"/>
    <property type="project" value="UniProtKB-SubCell"/>
</dbReference>
<comment type="subcellular location">
    <subcellularLocation>
        <location evidence="2">Cell inner membrane</location>
        <topology evidence="2">Single-pass type II membrane protein</topology>
    </subcellularLocation>
    <subcellularLocation>
        <location evidence="13">Cell membrane</location>
        <topology evidence="13">Single-pass type II membrane protein</topology>
    </subcellularLocation>
</comment>
<dbReference type="Proteomes" id="UP000027192">
    <property type="component" value="Unassembled WGS sequence"/>
</dbReference>
<organism evidence="15 16">
    <name type="scientific">Photobacterium galatheae</name>
    <dbReference type="NCBI Taxonomy" id="1654360"/>
    <lineage>
        <taxon>Bacteria</taxon>
        <taxon>Pseudomonadati</taxon>
        <taxon>Pseudomonadota</taxon>
        <taxon>Gammaproteobacteria</taxon>
        <taxon>Vibrionales</taxon>
        <taxon>Vibrionaceae</taxon>
        <taxon>Photobacterium</taxon>
    </lineage>
</organism>
<dbReference type="AlphaFoldDB" id="A0A066RYK4"/>
<evidence type="ECO:0000256" key="5">
    <source>
        <dbReference type="ARBA" id="ARBA00022090"/>
    </source>
</evidence>
<accession>A0A066RYK4</accession>
<evidence type="ECO:0000256" key="8">
    <source>
        <dbReference type="ARBA" id="ARBA00022519"/>
    </source>
</evidence>
<evidence type="ECO:0000256" key="10">
    <source>
        <dbReference type="ARBA" id="ARBA00022927"/>
    </source>
</evidence>
<feature type="transmembrane region" description="Helical" evidence="14">
    <location>
        <begin position="20"/>
        <end position="40"/>
    </location>
</feature>
<keyword evidence="11 14" id="KW-1133">Transmembrane helix</keyword>
<dbReference type="InterPro" id="IPR003400">
    <property type="entry name" value="ExbD"/>
</dbReference>